<evidence type="ECO:0000313" key="1">
    <source>
        <dbReference type="EMBL" id="VEA77116.1"/>
    </source>
</evidence>
<dbReference type="EMBL" id="LR134156">
    <property type="protein sequence ID" value="VEA77116.1"/>
    <property type="molecule type" value="Genomic_DNA"/>
</dbReference>
<name>A0A447R4B3_SALER</name>
<reference evidence="1 2" key="1">
    <citation type="submission" date="2018-12" db="EMBL/GenBank/DDBJ databases">
        <authorList>
            <consortium name="Pathogen Informatics"/>
        </authorList>
    </citation>
    <scope>NUCLEOTIDE SEQUENCE [LARGE SCALE GENOMIC DNA]</scope>
    <source>
        <strain evidence="1 2">NCTC10047</strain>
    </source>
</reference>
<sequence>MDELKTINLTNLTEAPIHILAKNEEGGIENVVIAPTDVVPVPAATLSIGGVKQFLDEKKLKQISDAEAKKLKKEHDGALTSEDE</sequence>
<dbReference type="Proteomes" id="UP000275676">
    <property type="component" value="Chromosome"/>
</dbReference>
<proteinExistence type="predicted"/>
<gene>
    <name evidence="1" type="ORF">NCTC10047_03024</name>
</gene>
<protein>
    <submittedName>
        <fullName evidence="1">Uncharacterized protein</fullName>
    </submittedName>
</protein>
<dbReference type="AlphaFoldDB" id="A0A447R4B3"/>
<evidence type="ECO:0000313" key="2">
    <source>
        <dbReference type="Proteomes" id="UP000275676"/>
    </source>
</evidence>
<organism evidence="1 2">
    <name type="scientific">Salmonella enterica subsp. arizonae</name>
    <dbReference type="NCBI Taxonomy" id="59203"/>
    <lineage>
        <taxon>Bacteria</taxon>
        <taxon>Pseudomonadati</taxon>
        <taxon>Pseudomonadota</taxon>
        <taxon>Gammaproteobacteria</taxon>
        <taxon>Enterobacterales</taxon>
        <taxon>Enterobacteriaceae</taxon>
        <taxon>Salmonella</taxon>
    </lineage>
</organism>
<accession>A0A447R4B3</accession>